<name>A0A077WZJ6_9FUNG</name>
<dbReference type="GO" id="GO:0050660">
    <property type="term" value="F:flavin adenine dinucleotide binding"/>
    <property type="evidence" value="ECO:0007669"/>
    <property type="project" value="InterPro"/>
</dbReference>
<evidence type="ECO:0000256" key="1">
    <source>
        <dbReference type="ARBA" id="ARBA00001974"/>
    </source>
</evidence>
<dbReference type="GO" id="GO:0033539">
    <property type="term" value="P:fatty acid beta-oxidation using acyl-CoA dehydrogenase"/>
    <property type="evidence" value="ECO:0007669"/>
    <property type="project" value="TreeGrafter"/>
</dbReference>
<reference evidence="7" key="1">
    <citation type="journal article" date="2014" name="Genome Announc.">
        <title>De novo whole-genome sequence and genome annotation of Lichtheimia ramosa.</title>
        <authorList>
            <person name="Linde J."/>
            <person name="Schwartze V."/>
            <person name="Binder U."/>
            <person name="Lass-Florl C."/>
            <person name="Voigt K."/>
            <person name="Horn F."/>
        </authorList>
    </citation>
    <scope>NUCLEOTIDE SEQUENCE</scope>
    <source>
        <strain evidence="7">JMRC FSU:6197</strain>
    </source>
</reference>
<dbReference type="Gene3D" id="3.10.120.10">
    <property type="entry name" value="Cytochrome b5-like heme/steroid binding domain"/>
    <property type="match status" value="1"/>
</dbReference>
<dbReference type="EMBL" id="LK023368">
    <property type="protein sequence ID" value="CDS12644.1"/>
    <property type="molecule type" value="Genomic_DNA"/>
</dbReference>
<dbReference type="Pfam" id="PF02771">
    <property type="entry name" value="Acyl-CoA_dh_N"/>
    <property type="match status" value="1"/>
</dbReference>
<dbReference type="Gene3D" id="1.10.540.10">
    <property type="entry name" value="Acyl-CoA dehydrogenase/oxidase, N-terminal domain"/>
    <property type="match status" value="1"/>
</dbReference>
<keyword evidence="4" id="KW-0274">FAD</keyword>
<protein>
    <recommendedName>
        <fullName evidence="6">Cytochrome b5 heme-binding domain-containing protein</fullName>
    </recommendedName>
</protein>
<evidence type="ECO:0000259" key="6">
    <source>
        <dbReference type="PROSITE" id="PS50255"/>
    </source>
</evidence>
<keyword evidence="5" id="KW-0560">Oxidoreductase</keyword>
<dbReference type="SMART" id="SM01117">
    <property type="entry name" value="Cyt-b5"/>
    <property type="match status" value="1"/>
</dbReference>
<dbReference type="InterPro" id="IPR036250">
    <property type="entry name" value="AcylCo_DH-like_C"/>
</dbReference>
<sequence length="523" mass="58745">MTQLKTFTREEVSRHATEDDLWIIIDGAVYDVSEFVDLHPGIERNVCFETTGGVFPIMELAGKDATDAFYGLHRQEVLIKYDRLKIGTIAGEEPQISIRQPGEISRVPYAESSAWMGYKSPYFKETHFKFRTAVRKIFDELAPEIRELEEAGGRPSDELQKKFGDYGLLAANIGPGPYLREFNIKLPGGIAPEEYDYFHEMIVHEEMARIGVRGTDDGIVAGMIISLPTVLNFGSKAMKAKVVPEILSGRKRMALAITEPYAGSDVSRIRTTAKLSADGKHYIVNGVKKWITSGCWADYFSVAVQTDKGMSMLLVERTEGVETKLIKTSYAPTAGTAYVTFENVKVPVENLLGKEGKGFMVVLSNFNHERWVMLTGSVMGARYAIEDCFKWAMQRKVFGKRLIDQPVIRNKLAKMIASVESVQSWIENLTYQMCHMDYFEQAVKLAGPLALCKYQCTRMLHDVADDAVQIFGGRALTRSAMGRNVEMLHRTYKFSSILGGSEEIMADLGVRQAMRHFPTDVRL</sequence>
<organism evidence="7">
    <name type="scientific">Lichtheimia ramosa</name>
    <dbReference type="NCBI Taxonomy" id="688394"/>
    <lineage>
        <taxon>Eukaryota</taxon>
        <taxon>Fungi</taxon>
        <taxon>Fungi incertae sedis</taxon>
        <taxon>Mucoromycota</taxon>
        <taxon>Mucoromycotina</taxon>
        <taxon>Mucoromycetes</taxon>
        <taxon>Mucorales</taxon>
        <taxon>Lichtheimiaceae</taxon>
        <taxon>Lichtheimia</taxon>
    </lineage>
</organism>
<dbReference type="InterPro" id="IPR013786">
    <property type="entry name" value="AcylCoA_DH/ox_N"/>
</dbReference>
<comment type="cofactor">
    <cofactor evidence="1">
        <name>FAD</name>
        <dbReference type="ChEBI" id="CHEBI:57692"/>
    </cofactor>
</comment>
<dbReference type="Pfam" id="PF00173">
    <property type="entry name" value="Cyt-b5"/>
    <property type="match status" value="1"/>
</dbReference>
<dbReference type="Pfam" id="PF02770">
    <property type="entry name" value="Acyl-CoA_dh_M"/>
    <property type="match status" value="1"/>
</dbReference>
<evidence type="ECO:0000256" key="2">
    <source>
        <dbReference type="ARBA" id="ARBA00009347"/>
    </source>
</evidence>
<dbReference type="InterPro" id="IPR046373">
    <property type="entry name" value="Acyl-CoA_Oxase/DH_mid-dom_sf"/>
</dbReference>
<dbReference type="InterPro" id="IPR001199">
    <property type="entry name" value="Cyt_B5-like_heme/steroid-bd"/>
</dbReference>
<dbReference type="GO" id="GO:0003995">
    <property type="term" value="F:acyl-CoA dehydrogenase activity"/>
    <property type="evidence" value="ECO:0007669"/>
    <property type="project" value="TreeGrafter"/>
</dbReference>
<dbReference type="SUPFAM" id="SSF56645">
    <property type="entry name" value="Acyl-CoA dehydrogenase NM domain-like"/>
    <property type="match status" value="1"/>
</dbReference>
<dbReference type="SUPFAM" id="SSF47203">
    <property type="entry name" value="Acyl-CoA dehydrogenase C-terminal domain-like"/>
    <property type="match status" value="1"/>
</dbReference>
<dbReference type="GO" id="GO:0005737">
    <property type="term" value="C:cytoplasm"/>
    <property type="evidence" value="ECO:0007669"/>
    <property type="project" value="TreeGrafter"/>
</dbReference>
<dbReference type="InterPro" id="IPR037069">
    <property type="entry name" value="AcylCoA_DH/ox_N_sf"/>
</dbReference>
<evidence type="ECO:0000256" key="3">
    <source>
        <dbReference type="ARBA" id="ARBA00022630"/>
    </source>
</evidence>
<keyword evidence="3" id="KW-0285">Flavoprotein</keyword>
<proteinExistence type="inferred from homology"/>
<dbReference type="Gene3D" id="2.40.110.10">
    <property type="entry name" value="Butyryl-CoA Dehydrogenase, subunit A, domain 2"/>
    <property type="match status" value="1"/>
</dbReference>
<dbReference type="OrthoDB" id="2588832at2759"/>
<dbReference type="InterPro" id="IPR009075">
    <property type="entry name" value="AcylCo_DH/oxidase_C"/>
</dbReference>
<dbReference type="InterPro" id="IPR006091">
    <property type="entry name" value="Acyl-CoA_Oxase/DH_mid-dom"/>
</dbReference>
<evidence type="ECO:0000256" key="4">
    <source>
        <dbReference type="ARBA" id="ARBA00022827"/>
    </source>
</evidence>
<gene>
    <name evidence="7" type="ORF">LRAMOSA04830</name>
</gene>
<evidence type="ECO:0000256" key="5">
    <source>
        <dbReference type="ARBA" id="ARBA00023002"/>
    </source>
</evidence>
<dbReference type="PANTHER" id="PTHR48083">
    <property type="entry name" value="MEDIUM-CHAIN SPECIFIC ACYL-COA DEHYDROGENASE, MITOCHONDRIAL-RELATED"/>
    <property type="match status" value="1"/>
</dbReference>
<dbReference type="PROSITE" id="PS50255">
    <property type="entry name" value="CYTOCHROME_B5_2"/>
    <property type="match status" value="1"/>
</dbReference>
<dbReference type="SUPFAM" id="SSF55856">
    <property type="entry name" value="Cytochrome b5-like heme/steroid binding domain"/>
    <property type="match status" value="1"/>
</dbReference>
<dbReference type="PANTHER" id="PTHR48083:SF28">
    <property type="entry name" value="ACYL-COA DEHYDROGENASE FAMILY PROTEIN (AFU_ORTHOLOGUE AFUA_6G10880)-RELATED"/>
    <property type="match status" value="1"/>
</dbReference>
<dbReference type="InterPro" id="IPR036400">
    <property type="entry name" value="Cyt_B5-like_heme/steroid_sf"/>
</dbReference>
<dbReference type="InterPro" id="IPR009100">
    <property type="entry name" value="AcylCoA_DH/oxidase_NM_dom_sf"/>
</dbReference>
<comment type="similarity">
    <text evidence="2">Belongs to the acyl-CoA dehydrogenase family.</text>
</comment>
<dbReference type="Pfam" id="PF00441">
    <property type="entry name" value="Acyl-CoA_dh_1"/>
    <property type="match status" value="1"/>
</dbReference>
<dbReference type="InterPro" id="IPR050741">
    <property type="entry name" value="Acyl-CoA_dehydrogenase"/>
</dbReference>
<accession>A0A077WZJ6</accession>
<evidence type="ECO:0000313" key="7">
    <source>
        <dbReference type="EMBL" id="CDS12644.1"/>
    </source>
</evidence>
<dbReference type="Gene3D" id="1.20.140.10">
    <property type="entry name" value="Butyryl-CoA Dehydrogenase, subunit A, domain 3"/>
    <property type="match status" value="1"/>
</dbReference>
<dbReference type="AlphaFoldDB" id="A0A077WZJ6"/>
<feature type="domain" description="Cytochrome b5 heme-binding" evidence="6">
    <location>
        <begin position="4"/>
        <end position="90"/>
    </location>
</feature>